<reference evidence="2" key="1">
    <citation type="submission" date="2016-10" db="EMBL/GenBank/DDBJ databases">
        <authorList>
            <person name="de Groot N.N."/>
        </authorList>
    </citation>
    <scope>NUCLEOTIDE SEQUENCE [LARGE SCALE GENOMIC DNA]</scope>
    <source>
        <strain evidence="2">DSM 17908</strain>
    </source>
</reference>
<proteinExistence type="predicted"/>
<dbReference type="GeneID" id="6166523"/>
<sequence length="68" mass="8171">MNMKITDILKFGDCYRYFLIKNSTEICWIEFNGKKEIKCSNFEKGSKEELELAEFLYNVRRNHLLSDI</sequence>
<reference evidence="3" key="2">
    <citation type="submission" date="2016-10" db="EMBL/GenBank/DDBJ databases">
        <authorList>
            <person name="Varghese N."/>
            <person name="Submissions S."/>
        </authorList>
    </citation>
    <scope>NUCLEOTIDE SEQUENCE [LARGE SCALE GENOMIC DNA]</scope>
    <source>
        <strain evidence="3">DSM 17908</strain>
    </source>
</reference>
<dbReference type="STRING" id="351675.SAMN05421680_13337"/>
<keyword evidence="4" id="KW-1185">Reference proteome</keyword>
<dbReference type="Proteomes" id="UP000224607">
    <property type="component" value="Unassembled WGS sequence"/>
</dbReference>
<protein>
    <submittedName>
        <fullName evidence="2">Uncharacterized protein</fullName>
    </submittedName>
</protein>
<evidence type="ECO:0000313" key="3">
    <source>
        <dbReference type="Proteomes" id="UP000198919"/>
    </source>
</evidence>
<evidence type="ECO:0000313" key="4">
    <source>
        <dbReference type="Proteomes" id="UP000224607"/>
    </source>
</evidence>
<dbReference type="Proteomes" id="UP000198919">
    <property type="component" value="Unassembled WGS sequence"/>
</dbReference>
<name>A0A1I3XBL4_9GAMM</name>
<reference evidence="1 4" key="3">
    <citation type="journal article" date="2017" name="Nat. Microbiol.">
        <title>Natural product diversity associated with the nematode symbionts Photorhabdus and Xenorhabdus.</title>
        <authorList>
            <person name="Tobias N.J."/>
            <person name="Wolff H."/>
            <person name="Djahanschiri B."/>
            <person name="Grundmann F."/>
            <person name="Kronenwerth M."/>
            <person name="Shi Y.M."/>
            <person name="Simonyi S."/>
            <person name="Grun P."/>
            <person name="Shapiro-Ilan D."/>
            <person name="Pidot S.J."/>
            <person name="Stinear T.P."/>
            <person name="Ebersberger I."/>
            <person name="Bode H.B."/>
        </authorList>
    </citation>
    <scope>NUCLEOTIDE SEQUENCE [LARGE SCALE GENOMIC DNA]</scope>
    <source>
        <strain evidence="1 4">DSM 17908</strain>
    </source>
</reference>
<evidence type="ECO:0000313" key="1">
    <source>
        <dbReference type="EMBL" id="PHM36553.1"/>
    </source>
</evidence>
<organism evidence="2 3">
    <name type="scientific">Xenorhabdus mauleonii</name>
    <dbReference type="NCBI Taxonomy" id="351675"/>
    <lineage>
        <taxon>Bacteria</taxon>
        <taxon>Pseudomonadati</taxon>
        <taxon>Pseudomonadota</taxon>
        <taxon>Gammaproteobacteria</taxon>
        <taxon>Enterobacterales</taxon>
        <taxon>Morganellaceae</taxon>
        <taxon>Xenorhabdus</taxon>
    </lineage>
</organism>
<dbReference type="EMBL" id="FORG01000033">
    <property type="protein sequence ID" value="SFK16968.1"/>
    <property type="molecule type" value="Genomic_DNA"/>
</dbReference>
<dbReference type="RefSeq" id="WP_012368913.1">
    <property type="nucleotide sequence ID" value="NZ_CAWNQB010000020.1"/>
</dbReference>
<dbReference type="AlphaFoldDB" id="A0A1I3XBL4"/>
<dbReference type="EMBL" id="NITY01000027">
    <property type="protein sequence ID" value="PHM36553.1"/>
    <property type="molecule type" value="Genomic_DNA"/>
</dbReference>
<accession>A0A1I3XBL4</accession>
<evidence type="ECO:0000313" key="2">
    <source>
        <dbReference type="EMBL" id="SFK16968.1"/>
    </source>
</evidence>
<gene>
    <name evidence="2" type="ORF">SAMN05421680_13337</name>
    <name evidence="1" type="ORF">Xmau_04223</name>
</gene>